<sequence>MSIGDGGGSAAVDLNHSSATHLIGHTEESNRDTLEMQRRLLAKTKTDKVNTLLKKNVYDNVGSNGIFGAQPAVVKFAGFETLKTHTLKVRLINNSPAPQRLHILPPQTPYFKIKYNKKGMIPSGIAEDIYVQFTPNDEQKYFYDTIRIHCDGDKILIPIHAFPVINTKKDEIFPNYVDMGKHLTVGNTYTEYITIESTTPVNFFYNIDVLKAHPDINIAPMSGDILGNQETLIEVQYRPSTYTTAECEIQFRTSEFDMTPKLCRIVGNALPNRQNIEKTKDNGGAPVIESQQPEEYEVKKTKTRTLLTNKKDAIRTSSRAGVRLEKIPDGSLSTKAGGAKALSVDPDRVPGSHSEEPNFTLPLTLKNQRITKNEQNFIKEYRHLEELEREKGIKFFQCIGDPPITKDTRAFIADTRATFIAETREFLRMRDISRYQPQYDADRVVVDVGKRLPDIPKWDNFENNHFAMRRRLVGIWLKATNMLLIRNRAGKRLQKLKAKLKQEGVRNRADARKMVIDDWKRAQNVQIVESENEDDIKQLKFKFSFNITTIAAAQMKLPLEYETNIASFMEKVEANPPITFDDLLPFEHVEQLDFEVQKYQKFPVIAPMSNFDPIEAEKVFRPGCEYESTLKLRRGEPDLEKTQFQAYEQQKLLRKDKKDIVSGAIVNMPKTFLKPLDYSIDLLVRAHPTLREYKDLRPRQTEVDPDCALNNMVPSRQRVEPRDEIMMKNNMAGAGGPALMNMTRSVSGAYVNTVDVVTQYLPGNFGVRVIETMPTNLSDIWRERKSTQAGTTGLQFMDAYRVPGMLDAPLQVDQLTDEESDDGNGFSIKIPELTDLIMEFEKDDDTLFKAAEMVKAAKAEHKAKGLEYVARDLEIKDDKKDKIAHLDANITAQREEWTSRLPGAIEDINEVIKDPRNKIYLR</sequence>
<dbReference type="GO" id="GO:0003341">
    <property type="term" value="P:cilium movement"/>
    <property type="evidence" value="ECO:0007669"/>
    <property type="project" value="InterPro"/>
</dbReference>
<evidence type="ECO:0000256" key="1">
    <source>
        <dbReference type="SAM" id="MobiDB-lite"/>
    </source>
</evidence>
<dbReference type="InterPro" id="IPR013783">
    <property type="entry name" value="Ig-like_fold"/>
</dbReference>
<dbReference type="PANTHER" id="PTHR46500:SF1">
    <property type="entry name" value="CILIA- AND FLAGELLA-ASSOCIATED PROTEIN 221"/>
    <property type="match status" value="1"/>
</dbReference>
<protein>
    <recommendedName>
        <fullName evidence="4">Primary ciliary dyskinesia protein 1</fullName>
    </recommendedName>
</protein>
<dbReference type="Pfam" id="PF24771">
    <property type="entry name" value="Ig_CFAP74_1st"/>
    <property type="match status" value="1"/>
</dbReference>
<dbReference type="GO" id="GO:0097729">
    <property type="term" value="C:9+2 motile cilium"/>
    <property type="evidence" value="ECO:0007669"/>
    <property type="project" value="TreeGrafter"/>
</dbReference>
<keyword evidence="3" id="KW-1185">Reference proteome</keyword>
<dbReference type="Gene3D" id="2.60.40.10">
    <property type="entry name" value="Immunoglobulins"/>
    <property type="match status" value="1"/>
</dbReference>
<dbReference type="Proteomes" id="UP000785679">
    <property type="component" value="Unassembled WGS sequence"/>
</dbReference>
<dbReference type="EMBL" id="RRYP01002845">
    <property type="protein sequence ID" value="TNV84375.1"/>
    <property type="molecule type" value="Genomic_DNA"/>
</dbReference>
<evidence type="ECO:0000313" key="2">
    <source>
        <dbReference type="EMBL" id="TNV84375.1"/>
    </source>
</evidence>
<dbReference type="InterPro" id="IPR029676">
    <property type="entry name" value="CFAP221"/>
</dbReference>
<feature type="region of interest" description="Disordered" evidence="1">
    <location>
        <begin position="335"/>
        <end position="358"/>
    </location>
</feature>
<proteinExistence type="predicted"/>
<accession>A0A8J8P1N4</accession>
<comment type="caution">
    <text evidence="2">The sequence shown here is derived from an EMBL/GenBank/DDBJ whole genome shotgun (WGS) entry which is preliminary data.</text>
</comment>
<gene>
    <name evidence="2" type="ORF">FGO68_gene13200</name>
</gene>
<evidence type="ECO:0008006" key="4">
    <source>
        <dbReference type="Google" id="ProtNLM"/>
    </source>
</evidence>
<organism evidence="2 3">
    <name type="scientific">Halteria grandinella</name>
    <dbReference type="NCBI Taxonomy" id="5974"/>
    <lineage>
        <taxon>Eukaryota</taxon>
        <taxon>Sar</taxon>
        <taxon>Alveolata</taxon>
        <taxon>Ciliophora</taxon>
        <taxon>Intramacronucleata</taxon>
        <taxon>Spirotrichea</taxon>
        <taxon>Stichotrichia</taxon>
        <taxon>Sporadotrichida</taxon>
        <taxon>Halteriidae</taxon>
        <taxon>Halteria</taxon>
    </lineage>
</organism>
<feature type="compositionally biased region" description="Basic and acidic residues" evidence="1">
    <location>
        <begin position="345"/>
        <end position="356"/>
    </location>
</feature>
<evidence type="ECO:0000313" key="3">
    <source>
        <dbReference type="Proteomes" id="UP000785679"/>
    </source>
</evidence>
<dbReference type="GO" id="GO:0044458">
    <property type="term" value="P:motile cilium assembly"/>
    <property type="evidence" value="ECO:0007669"/>
    <property type="project" value="TreeGrafter"/>
</dbReference>
<dbReference type="PANTHER" id="PTHR46500">
    <property type="entry name" value="CILIA- AND FLAGELLA-ASSOCIATED PROTEIN 221"/>
    <property type="match status" value="1"/>
</dbReference>
<dbReference type="AlphaFoldDB" id="A0A8J8P1N4"/>
<dbReference type="OrthoDB" id="5538672at2759"/>
<reference evidence="2" key="1">
    <citation type="submission" date="2019-06" db="EMBL/GenBank/DDBJ databases">
        <authorList>
            <person name="Zheng W."/>
        </authorList>
    </citation>
    <scope>NUCLEOTIDE SEQUENCE</scope>
    <source>
        <strain evidence="2">QDHG01</strain>
    </source>
</reference>
<name>A0A8J8P1N4_HALGN</name>